<proteinExistence type="predicted"/>
<name>A0A0P0CVG6_9BACT</name>
<reference evidence="2 3" key="1">
    <citation type="submission" date="2015-08" db="EMBL/GenBank/DDBJ databases">
        <title>Complete genome sequence of Rufibacter tibetensis strain 1351t, a radiation-resistant bacterium from tibet plateau.</title>
        <authorList>
            <person name="Dai J."/>
        </authorList>
    </citation>
    <scope>NUCLEOTIDE SEQUENCE [LARGE SCALE GENOMIC DNA]</scope>
    <source>
        <strain evidence="2 3">1351</strain>
    </source>
</reference>
<dbReference type="KEGG" id="rti:DC20_04450"/>
<evidence type="ECO:0000256" key="1">
    <source>
        <dbReference type="SAM" id="MobiDB-lite"/>
    </source>
</evidence>
<evidence type="ECO:0000313" key="2">
    <source>
        <dbReference type="EMBL" id="ALI98365.1"/>
    </source>
</evidence>
<dbReference type="Proteomes" id="UP000061382">
    <property type="component" value="Chromosome"/>
</dbReference>
<dbReference type="OrthoDB" id="1523489at2"/>
<feature type="compositionally biased region" description="Polar residues" evidence="1">
    <location>
        <begin position="89"/>
        <end position="119"/>
    </location>
</feature>
<dbReference type="RefSeq" id="WP_062542727.1">
    <property type="nucleotide sequence ID" value="NZ_CP012643.1"/>
</dbReference>
<evidence type="ECO:0000313" key="3">
    <source>
        <dbReference type="Proteomes" id="UP000061382"/>
    </source>
</evidence>
<dbReference type="AlphaFoldDB" id="A0A0P0CVG6"/>
<dbReference type="PATRIC" id="fig|512763.3.peg.988"/>
<gene>
    <name evidence="2" type="ORF">DC20_04450</name>
</gene>
<keyword evidence="3" id="KW-1185">Reference proteome</keyword>
<dbReference type="EMBL" id="CP012643">
    <property type="protein sequence ID" value="ALI98365.1"/>
    <property type="molecule type" value="Genomic_DNA"/>
</dbReference>
<accession>A0A0P0CVG6</accession>
<dbReference type="STRING" id="512763.DC20_04450"/>
<protein>
    <submittedName>
        <fullName evidence="2">Uncharacterized protein</fullName>
    </submittedName>
</protein>
<organism evidence="2 3">
    <name type="scientific">Rufibacter tibetensis</name>
    <dbReference type="NCBI Taxonomy" id="512763"/>
    <lineage>
        <taxon>Bacteria</taxon>
        <taxon>Pseudomonadati</taxon>
        <taxon>Bacteroidota</taxon>
        <taxon>Cytophagia</taxon>
        <taxon>Cytophagales</taxon>
        <taxon>Hymenobacteraceae</taxon>
        <taxon>Rufibacter</taxon>
    </lineage>
</organism>
<feature type="region of interest" description="Disordered" evidence="1">
    <location>
        <begin position="83"/>
        <end position="119"/>
    </location>
</feature>
<sequence length="119" mass="13903">MDKSDNYKNYSSDDFAEDSFFWRWVLEENKEDNSFWQDFIKRNPKQLEVIKKARAKVLQINIQEYSLSNDKVSSIWAKIQQSKTKETAPHQTGTSFNPTGNFSLDPSPYHTPSNLPLPK</sequence>